<dbReference type="NCBIfam" id="TIGR01640">
    <property type="entry name" value="F_box_assoc_1"/>
    <property type="match status" value="1"/>
</dbReference>
<dbReference type="OrthoDB" id="591557at2759"/>
<dbReference type="SMART" id="SM00256">
    <property type="entry name" value="FBOX"/>
    <property type="match status" value="1"/>
</dbReference>
<dbReference type="InterPro" id="IPR006527">
    <property type="entry name" value="F-box-assoc_dom_typ1"/>
</dbReference>
<dbReference type="AlphaFoldDB" id="A0A1R3HGI9"/>
<evidence type="ECO:0000313" key="4">
    <source>
        <dbReference type="Proteomes" id="UP000188268"/>
    </source>
</evidence>
<dbReference type="Gramene" id="OMO69368">
    <property type="protein sequence ID" value="OMO69368"/>
    <property type="gene ID" value="CCACVL1_19540"/>
</dbReference>
<dbReference type="InterPro" id="IPR036047">
    <property type="entry name" value="F-box-like_dom_sf"/>
</dbReference>
<accession>A0A1R3HGI9</accession>
<dbReference type="OMA" id="PAMCERD"/>
<feature type="domain" description="F-box" evidence="2">
    <location>
        <begin position="34"/>
        <end position="80"/>
    </location>
</feature>
<reference evidence="3 4" key="1">
    <citation type="submission" date="2013-09" db="EMBL/GenBank/DDBJ databases">
        <title>Corchorus capsularis genome sequencing.</title>
        <authorList>
            <person name="Alam M."/>
            <person name="Haque M.S."/>
            <person name="Islam M.S."/>
            <person name="Emdad E.M."/>
            <person name="Islam M.M."/>
            <person name="Ahmed B."/>
            <person name="Halim A."/>
            <person name="Hossen Q.M.M."/>
            <person name="Hossain M.Z."/>
            <person name="Ahmed R."/>
            <person name="Khan M.M."/>
            <person name="Islam R."/>
            <person name="Rashid M.M."/>
            <person name="Khan S.A."/>
            <person name="Rahman M.S."/>
            <person name="Alam M."/>
        </authorList>
    </citation>
    <scope>NUCLEOTIDE SEQUENCE [LARGE SCALE GENOMIC DNA]</scope>
    <source>
        <strain evidence="4">cv. CVL-1</strain>
        <tissue evidence="3">Whole seedling</tissue>
    </source>
</reference>
<dbReference type="SUPFAM" id="SSF81383">
    <property type="entry name" value="F-box domain"/>
    <property type="match status" value="1"/>
</dbReference>
<dbReference type="PANTHER" id="PTHR31672:SF13">
    <property type="entry name" value="F-BOX PROTEIN CPR30-LIKE"/>
    <property type="match status" value="1"/>
</dbReference>
<keyword evidence="4" id="KW-1185">Reference proteome</keyword>
<evidence type="ECO:0000313" key="3">
    <source>
        <dbReference type="EMBL" id="OMO69368.1"/>
    </source>
</evidence>
<gene>
    <name evidence="3" type="ORF">CCACVL1_19540</name>
</gene>
<dbReference type="Pfam" id="PF00646">
    <property type="entry name" value="F-box"/>
    <property type="match status" value="1"/>
</dbReference>
<comment type="caution">
    <text evidence="3">The sequence shown here is derived from an EMBL/GenBank/DDBJ whole genome shotgun (WGS) entry which is preliminary data.</text>
</comment>
<evidence type="ECO:0000256" key="1">
    <source>
        <dbReference type="SAM" id="MobiDB-lite"/>
    </source>
</evidence>
<sequence>MRSRKLRPNSSRQQVRKRKYLESPPPQSSKRSKKTNQSPLPQEIIVEIFLNLPVRSLLRFRCLSKFCKSLVANPSFIKNHLEKAQNDPKFTRKRVLLYASNAQKQIGFKSCSLNAIYKDPFINSVEAVDPSTIKGYSLNNGIVVGSCNGLICLHDIEDDNFFLLNPTLRVCKRLPRLRSQKRPFSFYRVYGFGYDASVDDYKVVRILCDFCSIDTTIVWVYSLRTNCWRRIQGFSFGYLSSEAGKYVDGSLNWMQYVGGSSWNIVSFDLAHETYKEVPQPCCGDADGGCVKWLEVLDGCLCVHCSYRLRIDVWVMREYGNTQSWTKLLTIPYLSGPGFQVFPSSKSLSVSDEILLHSGAKLILYNPKEKTLRIPMLDEDAVSSISRAEIYAESLVSPKVINHPTIEYY</sequence>
<protein>
    <recommendedName>
        <fullName evidence="2">F-box domain-containing protein</fullName>
    </recommendedName>
</protein>
<feature type="region of interest" description="Disordered" evidence="1">
    <location>
        <begin position="1"/>
        <end position="38"/>
    </location>
</feature>
<dbReference type="PROSITE" id="PS50181">
    <property type="entry name" value="FBOX"/>
    <property type="match status" value="1"/>
</dbReference>
<dbReference type="InterPro" id="IPR017451">
    <property type="entry name" value="F-box-assoc_interact_dom"/>
</dbReference>
<dbReference type="Pfam" id="PF07734">
    <property type="entry name" value="FBA_1"/>
    <property type="match status" value="1"/>
</dbReference>
<proteinExistence type="predicted"/>
<evidence type="ECO:0000259" key="2">
    <source>
        <dbReference type="PROSITE" id="PS50181"/>
    </source>
</evidence>
<dbReference type="Gene3D" id="1.20.1280.50">
    <property type="match status" value="1"/>
</dbReference>
<dbReference type="InterPro" id="IPR001810">
    <property type="entry name" value="F-box_dom"/>
</dbReference>
<organism evidence="3 4">
    <name type="scientific">Corchorus capsularis</name>
    <name type="common">Jute</name>
    <dbReference type="NCBI Taxonomy" id="210143"/>
    <lineage>
        <taxon>Eukaryota</taxon>
        <taxon>Viridiplantae</taxon>
        <taxon>Streptophyta</taxon>
        <taxon>Embryophyta</taxon>
        <taxon>Tracheophyta</taxon>
        <taxon>Spermatophyta</taxon>
        <taxon>Magnoliopsida</taxon>
        <taxon>eudicotyledons</taxon>
        <taxon>Gunneridae</taxon>
        <taxon>Pentapetalae</taxon>
        <taxon>rosids</taxon>
        <taxon>malvids</taxon>
        <taxon>Malvales</taxon>
        <taxon>Malvaceae</taxon>
        <taxon>Grewioideae</taxon>
        <taxon>Apeibeae</taxon>
        <taxon>Corchorus</taxon>
    </lineage>
</organism>
<dbReference type="Proteomes" id="UP000188268">
    <property type="component" value="Unassembled WGS sequence"/>
</dbReference>
<name>A0A1R3HGI9_COCAP</name>
<dbReference type="InterPro" id="IPR050796">
    <property type="entry name" value="SCF_F-box_component"/>
</dbReference>
<dbReference type="STRING" id="210143.A0A1R3HGI9"/>
<dbReference type="PANTHER" id="PTHR31672">
    <property type="entry name" value="BNACNNG10540D PROTEIN"/>
    <property type="match status" value="1"/>
</dbReference>
<dbReference type="EMBL" id="AWWV01012034">
    <property type="protein sequence ID" value="OMO69368.1"/>
    <property type="molecule type" value="Genomic_DNA"/>
</dbReference>